<protein>
    <recommendedName>
        <fullName evidence="5">Antigen 84</fullName>
    </recommendedName>
</protein>
<gene>
    <name evidence="3" type="ORF">Aiant_82350</name>
</gene>
<evidence type="ECO:0000313" key="3">
    <source>
        <dbReference type="EMBL" id="BCJ47578.1"/>
    </source>
</evidence>
<sequence>MHHVCPVEIPGAGTAQGPDDHSAYELGAATVKLRSDNGNSDKEKKASFSEWHFRHAVFSPSTSRRRSYDGDEVDAFLTVAEAEFARLQAENRRMREQLHEPVPTVGDLEEQLARLTVELTRSEQHTREVRLALDHATAAAAPATGPFVTMAQRFADSYIRDAERDAQALLSTARGTAEKIVSEAHLLASTIDSDARARHHQAIGRLSGERAATLEEIARLSGRVDALRHALHEQMSRKVPRIITAPGSVEHLPD</sequence>
<dbReference type="Gene3D" id="6.10.250.660">
    <property type="match status" value="1"/>
</dbReference>
<organism evidence="3 4">
    <name type="scientific">Actinoplanes ianthinogenes</name>
    <dbReference type="NCBI Taxonomy" id="122358"/>
    <lineage>
        <taxon>Bacteria</taxon>
        <taxon>Bacillati</taxon>
        <taxon>Actinomycetota</taxon>
        <taxon>Actinomycetes</taxon>
        <taxon>Micromonosporales</taxon>
        <taxon>Micromonosporaceae</taxon>
        <taxon>Actinoplanes</taxon>
    </lineage>
</organism>
<reference evidence="3 4" key="1">
    <citation type="submission" date="2020-08" db="EMBL/GenBank/DDBJ databases">
        <title>Whole genome shotgun sequence of Actinoplanes ianthinogenes NBRC 13996.</title>
        <authorList>
            <person name="Komaki H."/>
            <person name="Tamura T."/>
        </authorList>
    </citation>
    <scope>NUCLEOTIDE SEQUENCE [LARGE SCALE GENOMIC DNA]</scope>
    <source>
        <strain evidence="3 4">NBRC 13996</strain>
    </source>
</reference>
<feature type="coiled-coil region" evidence="1">
    <location>
        <begin position="77"/>
        <end position="125"/>
    </location>
</feature>
<dbReference type="Proteomes" id="UP000676967">
    <property type="component" value="Chromosome"/>
</dbReference>
<dbReference type="EMBL" id="AP023356">
    <property type="protein sequence ID" value="BCJ47578.1"/>
    <property type="molecule type" value="Genomic_DNA"/>
</dbReference>
<proteinExistence type="predicted"/>
<evidence type="ECO:0000256" key="1">
    <source>
        <dbReference type="SAM" id="Coils"/>
    </source>
</evidence>
<evidence type="ECO:0000256" key="2">
    <source>
        <dbReference type="SAM" id="MobiDB-lite"/>
    </source>
</evidence>
<evidence type="ECO:0008006" key="5">
    <source>
        <dbReference type="Google" id="ProtNLM"/>
    </source>
</evidence>
<keyword evidence="4" id="KW-1185">Reference proteome</keyword>
<accession>A0ABM7M7E0</accession>
<evidence type="ECO:0000313" key="4">
    <source>
        <dbReference type="Proteomes" id="UP000676967"/>
    </source>
</evidence>
<keyword evidence="1" id="KW-0175">Coiled coil</keyword>
<name>A0ABM7M7E0_9ACTN</name>
<feature type="region of interest" description="Disordered" evidence="2">
    <location>
        <begin position="1"/>
        <end position="22"/>
    </location>
</feature>